<evidence type="ECO:0000313" key="15">
    <source>
        <dbReference type="Proteomes" id="UP000061603"/>
    </source>
</evidence>
<dbReference type="HOGENOM" id="CLU_000422_11_6_4"/>
<dbReference type="Gene3D" id="3.30.70.20">
    <property type="match status" value="1"/>
</dbReference>
<dbReference type="SUPFAM" id="SSF54292">
    <property type="entry name" value="2Fe-2S ferredoxin-like"/>
    <property type="match status" value="1"/>
</dbReference>
<evidence type="ECO:0000259" key="12">
    <source>
        <dbReference type="PROSITE" id="PS51669"/>
    </source>
</evidence>
<dbReference type="PANTHER" id="PTHR43105">
    <property type="entry name" value="RESPIRATORY NITRATE REDUCTASE"/>
    <property type="match status" value="1"/>
</dbReference>
<dbReference type="PANTHER" id="PTHR43105:SF13">
    <property type="entry name" value="NADH-UBIQUINONE OXIDOREDUCTASE 75 KDA SUBUNIT, MITOCHONDRIAL"/>
    <property type="match status" value="1"/>
</dbReference>
<dbReference type="NCBIfam" id="TIGR01973">
    <property type="entry name" value="NuoG"/>
    <property type="match status" value="1"/>
</dbReference>
<name>A0A0C5J8Z8_9PROT</name>
<dbReference type="GO" id="GO:0051539">
    <property type="term" value="F:4 iron, 4 sulfur cluster binding"/>
    <property type="evidence" value="ECO:0007669"/>
    <property type="project" value="UniProtKB-KW"/>
</dbReference>
<keyword evidence="10" id="KW-0874">Quinone</keyword>
<dbReference type="PATRIC" id="fig|1565605.3.peg.1753"/>
<dbReference type="Pfam" id="PF22151">
    <property type="entry name" value="Fer4_NDSU1"/>
    <property type="match status" value="1"/>
</dbReference>
<dbReference type="Pfam" id="PF00384">
    <property type="entry name" value="Molybdopterin"/>
    <property type="match status" value="1"/>
</dbReference>
<evidence type="ECO:0000313" key="14">
    <source>
        <dbReference type="EMBL" id="AJP48455.1"/>
    </source>
</evidence>
<comment type="similarity">
    <text evidence="2 10">Belongs to the complex I 75 kDa subunit family.</text>
</comment>
<keyword evidence="6 10" id="KW-0408">Iron</keyword>
<dbReference type="InterPro" id="IPR006963">
    <property type="entry name" value="Mopterin_OxRdtase_4Fe-4S_dom"/>
</dbReference>
<dbReference type="Pfam" id="PF22117">
    <property type="entry name" value="Fer4_Nqo3"/>
    <property type="match status" value="1"/>
</dbReference>
<dbReference type="InterPro" id="IPR010228">
    <property type="entry name" value="NADH_UbQ_OxRdtase_Gsu"/>
</dbReference>
<proteinExistence type="inferred from homology"/>
<evidence type="ECO:0000256" key="5">
    <source>
        <dbReference type="ARBA" id="ARBA00022967"/>
    </source>
</evidence>
<dbReference type="Gene3D" id="3.10.20.740">
    <property type="match status" value="1"/>
</dbReference>
<keyword evidence="3 10" id="KW-0004">4Fe-4S</keyword>
<evidence type="ECO:0000256" key="3">
    <source>
        <dbReference type="ARBA" id="ARBA00022485"/>
    </source>
</evidence>
<dbReference type="PROSITE" id="PS51839">
    <property type="entry name" value="4FE4S_HC3"/>
    <property type="match status" value="1"/>
</dbReference>
<reference evidence="14 15" key="1">
    <citation type="journal article" date="2015" name="Genome Announc.">
        <title>Complete Genome Sequence of a Novel Bacterium within the Family Rhodocyclaceae That Degrades Polycyclic Aromatic Hydrocarbons.</title>
        <authorList>
            <person name="Singleton D.R."/>
            <person name="Dickey A.N."/>
            <person name="Scholl E.H."/>
            <person name="Wright F.A."/>
            <person name="Aitken M.D."/>
        </authorList>
    </citation>
    <scope>NUCLEOTIDE SEQUENCE [LARGE SCALE GENOMIC DNA]</scope>
    <source>
        <strain evidence="15">PG1-Ca6</strain>
    </source>
</reference>
<comment type="cofactor">
    <cofactor evidence="10">
        <name>[2Fe-2S] cluster</name>
        <dbReference type="ChEBI" id="CHEBI:190135"/>
    </cofactor>
    <text evidence="10">Binds 1 [2Fe-2S] cluster per subunit.</text>
</comment>
<dbReference type="Proteomes" id="UP000061603">
    <property type="component" value="Chromosome"/>
</dbReference>
<evidence type="ECO:0000259" key="13">
    <source>
        <dbReference type="PROSITE" id="PS51839"/>
    </source>
</evidence>
<dbReference type="FunFam" id="3.10.20.740:FF:000001">
    <property type="entry name" value="NADH-quinone oxidoreductase subunit G"/>
    <property type="match status" value="1"/>
</dbReference>
<organism evidence="14 15">
    <name type="scientific">Rugosibacter aromaticivorans</name>
    <dbReference type="NCBI Taxonomy" id="1565605"/>
    <lineage>
        <taxon>Bacteria</taxon>
        <taxon>Pseudomonadati</taxon>
        <taxon>Pseudomonadota</taxon>
        <taxon>Betaproteobacteria</taxon>
        <taxon>Nitrosomonadales</taxon>
        <taxon>Sterolibacteriaceae</taxon>
        <taxon>Rugosibacter</taxon>
    </lineage>
</organism>
<dbReference type="GO" id="GO:0046872">
    <property type="term" value="F:metal ion binding"/>
    <property type="evidence" value="ECO:0007669"/>
    <property type="project" value="UniProtKB-UniRule"/>
</dbReference>
<dbReference type="Pfam" id="PF10588">
    <property type="entry name" value="NADH-G_4Fe-4S_3"/>
    <property type="match status" value="1"/>
</dbReference>
<feature type="domain" description="4Fe-4S His(Cys)3-ligated-type" evidence="13">
    <location>
        <begin position="78"/>
        <end position="117"/>
    </location>
</feature>
<evidence type="ECO:0000256" key="6">
    <source>
        <dbReference type="ARBA" id="ARBA00023004"/>
    </source>
</evidence>
<dbReference type="GO" id="GO:0048038">
    <property type="term" value="F:quinone binding"/>
    <property type="evidence" value="ECO:0007669"/>
    <property type="project" value="UniProtKB-UniRule"/>
</dbReference>
<dbReference type="FunFam" id="3.30.70.20:FF:000002">
    <property type="entry name" value="NADH-ubiquinone oxidoreductase 75 kDa subunit"/>
    <property type="match status" value="1"/>
</dbReference>
<keyword evidence="4 10" id="KW-0479">Metal-binding</keyword>
<keyword evidence="8 10" id="KW-0520">NAD</keyword>
<evidence type="ECO:0000256" key="7">
    <source>
        <dbReference type="ARBA" id="ARBA00023014"/>
    </source>
</evidence>
<evidence type="ECO:0000256" key="4">
    <source>
        <dbReference type="ARBA" id="ARBA00022723"/>
    </source>
</evidence>
<evidence type="ECO:0000256" key="9">
    <source>
        <dbReference type="ARBA" id="ARBA00047712"/>
    </source>
</evidence>
<dbReference type="SMART" id="SM00929">
    <property type="entry name" value="NADH-G_4Fe-4S_3"/>
    <property type="match status" value="1"/>
</dbReference>
<dbReference type="PROSITE" id="PS51669">
    <property type="entry name" value="4FE4S_MOW_BIS_MGD"/>
    <property type="match status" value="1"/>
</dbReference>
<dbReference type="AlphaFoldDB" id="A0A0C5J8Z8"/>
<gene>
    <name evidence="14" type="ORF">PG1C_08265</name>
</gene>
<dbReference type="GO" id="GO:0051537">
    <property type="term" value="F:2 iron, 2 sulfur cluster binding"/>
    <property type="evidence" value="ECO:0007669"/>
    <property type="project" value="UniProtKB-UniRule"/>
</dbReference>
<dbReference type="PROSITE" id="PS00641">
    <property type="entry name" value="COMPLEX1_75K_1"/>
    <property type="match status" value="1"/>
</dbReference>
<dbReference type="PROSITE" id="PS00642">
    <property type="entry name" value="COMPLEX1_75K_2"/>
    <property type="match status" value="1"/>
</dbReference>
<dbReference type="GO" id="GO:0016651">
    <property type="term" value="F:oxidoreductase activity, acting on NAD(P)H"/>
    <property type="evidence" value="ECO:0007669"/>
    <property type="project" value="InterPro"/>
</dbReference>
<dbReference type="InterPro" id="IPR050123">
    <property type="entry name" value="Prok_molybdopt-oxidoreductase"/>
</dbReference>
<dbReference type="InterPro" id="IPR001041">
    <property type="entry name" value="2Fe-2S_ferredoxin-type"/>
</dbReference>
<dbReference type="RefSeq" id="WP_202634378.1">
    <property type="nucleotide sequence ID" value="NZ_CP010554.1"/>
</dbReference>
<dbReference type="PROSITE" id="PS51085">
    <property type="entry name" value="2FE2S_FER_2"/>
    <property type="match status" value="1"/>
</dbReference>
<dbReference type="Pfam" id="PF13510">
    <property type="entry name" value="Fer2_4"/>
    <property type="match status" value="1"/>
</dbReference>
<comment type="cofactor">
    <cofactor evidence="1 10">
        <name>[4Fe-4S] cluster</name>
        <dbReference type="ChEBI" id="CHEBI:49883"/>
    </cofactor>
</comment>
<evidence type="ECO:0000256" key="1">
    <source>
        <dbReference type="ARBA" id="ARBA00001966"/>
    </source>
</evidence>
<dbReference type="InterPro" id="IPR054351">
    <property type="entry name" value="NADH_UbQ_OxRdtase_ferredoxin"/>
</dbReference>
<dbReference type="Gene3D" id="3.40.228.10">
    <property type="entry name" value="Dimethylsulfoxide Reductase, domain 2"/>
    <property type="match status" value="1"/>
</dbReference>
<dbReference type="InterPro" id="IPR019574">
    <property type="entry name" value="NADH_UbQ_OxRdtase_Gsu_4Fe4S-bd"/>
</dbReference>
<sequence>MIDIEINGKALQVEPGSTIMDAAHQAGTYIPHFCYHKKLSIAANCRMCLVQVEKAPKPLPACATPITPGMKVFTHSELAVSAQKGVMEFLLINHPLDCPICDQGGECQLQDLAVGYGDSASHYQEEKRVVADKDLGPLVTTDMTRCINCTRCIRFTQEIAGVMELGQAFRGEHAEVMPFVEKTVDSELSGNIIDLCPVGALTSKPFRFSARTWELSRRKSISPHDSLGSHLIVQTKNDRVMRVLPRENEDINECWLSDKDRYSYEGLNSPERLSRPMLKQDGIWHEVDWSVALDYVVHTLRDVVKAAGGTAIGGLLSPHATLEELYLGQKLLRGLGCENIDTRLRHSDFSADGKRLGMPWLGMKIAELSQLDRVLVVGSFLRKDHPLIAQRLRQSAKRGAQITLLHSAGDDQFIKLAGQAIVPPSRLPSMLAQVVKAVCAKKGVAIETSDTDGAFAELTVSAEAEQIAQSLVSGRNTGILLGNFAQQHPQAAALHALANQLASLLGGRLGFLGEAANSLGAYVAKAVPQAGGLSAEAMLAQPRRAYVLLGVEPELDCAHGMQALAALSQAASVIVLSPFKSKAALGYADVLLPVSPFAETAGTFINCEGRVQSFYAAIKPLAETRPAWKVLRVLANLLDLPGFDYSSSEEIKAEALNLAQGESLEFVSGLDNGVSGISFHLPLANPATTQAVPLTERVADVPIHFADMLVRYAPALQKTKDAAIPVARMNSVTLARLGIASGGRVKVMRSGIHSDGAGDTVDTTKNSASHDIAAMMHAELDANLPDNVIRIATGHATTVAVGPMFTTLRVEKA</sequence>
<dbReference type="SUPFAM" id="SSF54862">
    <property type="entry name" value="4Fe-4S ferredoxins"/>
    <property type="match status" value="1"/>
</dbReference>
<keyword evidence="10" id="KW-0001">2Fe-2S</keyword>
<dbReference type="PROSITE" id="PS00643">
    <property type="entry name" value="COMPLEX1_75K_3"/>
    <property type="match status" value="1"/>
</dbReference>
<dbReference type="GO" id="GO:0042773">
    <property type="term" value="P:ATP synthesis coupled electron transport"/>
    <property type="evidence" value="ECO:0007669"/>
    <property type="project" value="InterPro"/>
</dbReference>
<evidence type="ECO:0000256" key="2">
    <source>
        <dbReference type="ARBA" id="ARBA00005404"/>
    </source>
</evidence>
<comment type="catalytic activity">
    <reaction evidence="9 10">
        <text>a quinone + NADH + 5 H(+)(in) = a quinol + NAD(+) + 4 H(+)(out)</text>
        <dbReference type="Rhea" id="RHEA:57888"/>
        <dbReference type="ChEBI" id="CHEBI:15378"/>
        <dbReference type="ChEBI" id="CHEBI:24646"/>
        <dbReference type="ChEBI" id="CHEBI:57540"/>
        <dbReference type="ChEBI" id="CHEBI:57945"/>
        <dbReference type="ChEBI" id="CHEBI:132124"/>
    </reaction>
</comment>
<feature type="domain" description="2Fe-2S ferredoxin-type" evidence="11">
    <location>
        <begin position="1"/>
        <end position="78"/>
    </location>
</feature>
<dbReference type="CDD" id="cd02772">
    <property type="entry name" value="MopB_NDH-1_NuoG2"/>
    <property type="match status" value="1"/>
</dbReference>
<feature type="domain" description="4Fe-4S Mo/W bis-MGD-type" evidence="12">
    <location>
        <begin position="215"/>
        <end position="271"/>
    </location>
</feature>
<keyword evidence="5 10" id="KW-1278">Translocase</keyword>
<evidence type="ECO:0000259" key="11">
    <source>
        <dbReference type="PROSITE" id="PS51085"/>
    </source>
</evidence>
<dbReference type="CDD" id="cd00207">
    <property type="entry name" value="fer2"/>
    <property type="match status" value="1"/>
</dbReference>
<dbReference type="GO" id="GO:0016020">
    <property type="term" value="C:membrane"/>
    <property type="evidence" value="ECO:0007669"/>
    <property type="project" value="InterPro"/>
</dbReference>
<protein>
    <recommendedName>
        <fullName evidence="10">NADH-quinone oxidoreductase</fullName>
        <ecNumber evidence="10">7.1.1.-</ecNumber>
    </recommendedName>
</protein>
<dbReference type="Gene3D" id="3.40.50.740">
    <property type="match status" value="2"/>
</dbReference>
<dbReference type="EMBL" id="CP010554">
    <property type="protein sequence ID" value="AJP48455.1"/>
    <property type="molecule type" value="Genomic_DNA"/>
</dbReference>
<keyword evidence="14" id="KW-0560">Oxidoreductase</keyword>
<dbReference type="STRING" id="1565605.PG1C_08265"/>
<evidence type="ECO:0000256" key="10">
    <source>
        <dbReference type="RuleBase" id="RU003525"/>
    </source>
</evidence>
<dbReference type="GO" id="GO:0008137">
    <property type="term" value="F:NADH dehydrogenase (ubiquinone) activity"/>
    <property type="evidence" value="ECO:0007669"/>
    <property type="project" value="UniProtKB-UniRule"/>
</dbReference>
<dbReference type="SUPFAM" id="SSF53706">
    <property type="entry name" value="Formate dehydrogenase/DMSO reductase, domains 1-3"/>
    <property type="match status" value="1"/>
</dbReference>
<keyword evidence="15" id="KW-1185">Reference proteome</keyword>
<accession>A0A0C5J8Z8</accession>
<dbReference type="InterPro" id="IPR006656">
    <property type="entry name" value="Mopterin_OxRdtase"/>
</dbReference>
<dbReference type="KEGG" id="rbu:PG1C_08265"/>
<comment type="function">
    <text evidence="10">NDH-1 shuttles electrons from NADH, via FMN and iron-sulfur (Fe-S) centers, to quinones in the respiratory chain. Couples the redox reaction to proton translocation (for every two electrons transferred, four hydrogen ions are translocated across the cytoplasmic membrane), and thus conserves the redox energy in a proton gradient.</text>
</comment>
<keyword evidence="7 10" id="KW-0411">Iron-sulfur</keyword>
<dbReference type="EC" id="7.1.1.-" evidence="10"/>
<dbReference type="InterPro" id="IPR000283">
    <property type="entry name" value="NADH_UbQ_OxRdtase_75kDa_su_CS"/>
</dbReference>
<evidence type="ECO:0000256" key="8">
    <source>
        <dbReference type="ARBA" id="ARBA00023027"/>
    </source>
</evidence>
<dbReference type="InterPro" id="IPR036010">
    <property type="entry name" value="2Fe-2S_ferredoxin-like_sf"/>
</dbReference>